<dbReference type="Proteomes" id="UP000800041">
    <property type="component" value="Unassembled WGS sequence"/>
</dbReference>
<proteinExistence type="predicted"/>
<sequence>MSYKALFALAAAHDLEIEQMTVQTAFLYGLIEEVIYNVDHVTGNGLDTLEFVLNKLKTRYKPTGSAIFQELNRRYHELTFTNCTGINHFASQLRKARAEFLELDSDCARGRWRSDGEGCHT</sequence>
<organism evidence="1 2">
    <name type="scientific">Aulographum hederae CBS 113979</name>
    <dbReference type="NCBI Taxonomy" id="1176131"/>
    <lineage>
        <taxon>Eukaryota</taxon>
        <taxon>Fungi</taxon>
        <taxon>Dikarya</taxon>
        <taxon>Ascomycota</taxon>
        <taxon>Pezizomycotina</taxon>
        <taxon>Dothideomycetes</taxon>
        <taxon>Pleosporomycetidae</taxon>
        <taxon>Aulographales</taxon>
        <taxon>Aulographaceae</taxon>
    </lineage>
</organism>
<evidence type="ECO:0000313" key="2">
    <source>
        <dbReference type="Proteomes" id="UP000800041"/>
    </source>
</evidence>
<reference evidence="1" key="1">
    <citation type="journal article" date="2020" name="Stud. Mycol.">
        <title>101 Dothideomycetes genomes: a test case for predicting lifestyles and emergence of pathogens.</title>
        <authorList>
            <person name="Haridas S."/>
            <person name="Albert R."/>
            <person name="Binder M."/>
            <person name="Bloem J."/>
            <person name="Labutti K."/>
            <person name="Salamov A."/>
            <person name="Andreopoulos B."/>
            <person name="Baker S."/>
            <person name="Barry K."/>
            <person name="Bills G."/>
            <person name="Bluhm B."/>
            <person name="Cannon C."/>
            <person name="Castanera R."/>
            <person name="Culley D."/>
            <person name="Daum C."/>
            <person name="Ezra D."/>
            <person name="Gonzalez J."/>
            <person name="Henrissat B."/>
            <person name="Kuo A."/>
            <person name="Liang C."/>
            <person name="Lipzen A."/>
            <person name="Lutzoni F."/>
            <person name="Magnuson J."/>
            <person name="Mondo S."/>
            <person name="Nolan M."/>
            <person name="Ohm R."/>
            <person name="Pangilinan J."/>
            <person name="Park H.-J."/>
            <person name="Ramirez L."/>
            <person name="Alfaro M."/>
            <person name="Sun H."/>
            <person name="Tritt A."/>
            <person name="Yoshinaga Y."/>
            <person name="Zwiers L.-H."/>
            <person name="Turgeon B."/>
            <person name="Goodwin S."/>
            <person name="Spatafora J."/>
            <person name="Crous P."/>
            <person name="Grigoriev I."/>
        </authorList>
    </citation>
    <scope>NUCLEOTIDE SEQUENCE</scope>
    <source>
        <strain evidence="1">CBS 113979</strain>
    </source>
</reference>
<dbReference type="AlphaFoldDB" id="A0A6G1H1Q1"/>
<keyword evidence="2" id="KW-1185">Reference proteome</keyword>
<accession>A0A6G1H1Q1</accession>
<evidence type="ECO:0008006" key="3">
    <source>
        <dbReference type="Google" id="ProtNLM"/>
    </source>
</evidence>
<dbReference type="OrthoDB" id="5022336at2759"/>
<feature type="non-terminal residue" evidence="1">
    <location>
        <position position="1"/>
    </location>
</feature>
<evidence type="ECO:0000313" key="1">
    <source>
        <dbReference type="EMBL" id="KAF1987146.1"/>
    </source>
</evidence>
<gene>
    <name evidence="1" type="ORF">K402DRAFT_393308</name>
</gene>
<name>A0A6G1H1Q1_9PEZI</name>
<protein>
    <recommendedName>
        <fullName evidence="3">Reverse transcriptase Ty1/copia-type domain-containing protein</fullName>
    </recommendedName>
</protein>
<dbReference type="EMBL" id="ML977154">
    <property type="protein sequence ID" value="KAF1987146.1"/>
    <property type="molecule type" value="Genomic_DNA"/>
</dbReference>